<dbReference type="InterPro" id="IPR018551">
    <property type="entry name" value="DUF2007"/>
</dbReference>
<evidence type="ECO:0000313" key="2">
    <source>
        <dbReference type="EMBL" id="CUS35936.1"/>
    </source>
</evidence>
<feature type="domain" description="DUF2007" evidence="1">
    <location>
        <begin position="1"/>
        <end position="67"/>
    </location>
</feature>
<gene>
    <name evidence="2" type="ORF">COMA1_20533</name>
</gene>
<dbReference type="RefSeq" id="WP_090748468.1">
    <property type="nucleotide sequence ID" value="NZ_CZQA01000008.1"/>
</dbReference>
<keyword evidence="3" id="KW-1185">Reference proteome</keyword>
<dbReference type="Pfam" id="PF09413">
    <property type="entry name" value="DUF2007"/>
    <property type="match status" value="1"/>
</dbReference>
<dbReference type="AlphaFoldDB" id="A0A0S4LH92"/>
<dbReference type="Gene3D" id="3.30.70.790">
    <property type="entry name" value="UreE, C-terminal domain"/>
    <property type="match status" value="1"/>
</dbReference>
<dbReference type="EMBL" id="CZQA01000008">
    <property type="protein sequence ID" value="CUS35936.1"/>
    <property type="molecule type" value="Genomic_DNA"/>
</dbReference>
<reference evidence="2 3" key="1">
    <citation type="submission" date="2015-10" db="EMBL/GenBank/DDBJ databases">
        <authorList>
            <person name="Gilbert D.G."/>
        </authorList>
    </citation>
    <scope>NUCLEOTIDE SEQUENCE [LARGE SCALE GENOMIC DNA]</scope>
    <source>
        <strain evidence="2">COMA1</strain>
    </source>
</reference>
<dbReference type="Proteomes" id="UP000199032">
    <property type="component" value="Unassembled WGS sequence"/>
</dbReference>
<dbReference type="STRING" id="1742972.COMA1_20533"/>
<accession>A0A0S4LH92</accession>
<evidence type="ECO:0000313" key="3">
    <source>
        <dbReference type="Proteomes" id="UP000199032"/>
    </source>
</evidence>
<evidence type="ECO:0000259" key="1">
    <source>
        <dbReference type="Pfam" id="PF09413"/>
    </source>
</evidence>
<dbReference type="OrthoDB" id="9814654at2"/>
<protein>
    <recommendedName>
        <fullName evidence="1">DUF2007 domain-containing protein</fullName>
    </recommendedName>
</protein>
<organism evidence="2 3">
    <name type="scientific">Candidatus Nitrospira nitrosa</name>
    <dbReference type="NCBI Taxonomy" id="1742972"/>
    <lineage>
        <taxon>Bacteria</taxon>
        <taxon>Pseudomonadati</taxon>
        <taxon>Nitrospirota</taxon>
        <taxon>Nitrospiria</taxon>
        <taxon>Nitrospirales</taxon>
        <taxon>Nitrospiraceae</taxon>
        <taxon>Nitrospira</taxon>
    </lineage>
</organism>
<name>A0A0S4LH92_9BACT</name>
<sequence length="105" mass="11972">MKKIFVSQHLFEVEMRKEQLEQAGIRCLIKNQRSSGLAGEIPFTEVFPELWVIQDEAAYRARQVLDEELITQPSNPGAWVCTGCGEQHERQFSECWRCGGTSVSP</sequence>
<proteinExistence type="predicted"/>